<evidence type="ECO:0000256" key="1">
    <source>
        <dbReference type="SAM" id="MobiDB-lite"/>
    </source>
</evidence>
<dbReference type="AlphaFoldDB" id="A0A532UUH8"/>
<dbReference type="EMBL" id="NJBN01000010">
    <property type="protein sequence ID" value="TKJ38427.1"/>
    <property type="molecule type" value="Genomic_DNA"/>
</dbReference>
<accession>A0A532UUH8</accession>
<gene>
    <name evidence="3" type="ORF">CEE37_12985</name>
</gene>
<protein>
    <submittedName>
        <fullName evidence="3">Uncharacterized protein</fullName>
    </submittedName>
</protein>
<evidence type="ECO:0000256" key="2">
    <source>
        <dbReference type="SAM" id="SignalP"/>
    </source>
</evidence>
<comment type="caution">
    <text evidence="3">The sequence shown here is derived from an EMBL/GenBank/DDBJ whole genome shotgun (WGS) entry which is preliminary data.</text>
</comment>
<feature type="signal peptide" evidence="2">
    <location>
        <begin position="1"/>
        <end position="29"/>
    </location>
</feature>
<name>A0A532UUH8_UNCL8</name>
<evidence type="ECO:0000313" key="4">
    <source>
        <dbReference type="Proteomes" id="UP000319619"/>
    </source>
</evidence>
<proteinExistence type="predicted"/>
<reference evidence="3 4" key="1">
    <citation type="submission" date="2017-06" db="EMBL/GenBank/DDBJ databases">
        <title>Novel microbial phyla capable of carbon fixation and sulfur reduction in deep-sea sediments.</title>
        <authorList>
            <person name="Huang J."/>
            <person name="Baker B."/>
            <person name="Wang Y."/>
        </authorList>
    </citation>
    <scope>NUCLEOTIDE SEQUENCE [LARGE SCALE GENOMIC DNA]</scope>
    <source>
        <strain evidence="3">B3_LCP</strain>
    </source>
</reference>
<sequence length="117" mass="12279">MKRNNPFQITITAAVILLFIFVSAPQTQGATPVKSSVDQSIWTTITDNPAQMFGGILSVILNGSFGFTPPILEGGTGLGTQPSIPLDGGDNGCIKVENPGHPGPQVPNIRSEIRHNG</sequence>
<organism evidence="3 4">
    <name type="scientific">candidate division LCP-89 bacterium B3_LCP</name>
    <dbReference type="NCBI Taxonomy" id="2012998"/>
    <lineage>
        <taxon>Bacteria</taxon>
        <taxon>Pseudomonadati</taxon>
        <taxon>Bacteria division LCP-89</taxon>
    </lineage>
</organism>
<dbReference type="Proteomes" id="UP000319619">
    <property type="component" value="Unassembled WGS sequence"/>
</dbReference>
<keyword evidence="2" id="KW-0732">Signal</keyword>
<evidence type="ECO:0000313" key="3">
    <source>
        <dbReference type="EMBL" id="TKJ38427.1"/>
    </source>
</evidence>
<feature type="region of interest" description="Disordered" evidence="1">
    <location>
        <begin position="98"/>
        <end position="117"/>
    </location>
</feature>
<feature type="chain" id="PRO_5022240109" evidence="2">
    <location>
        <begin position="30"/>
        <end position="117"/>
    </location>
</feature>